<name>A0A814RJS7_9BILA</name>
<feature type="transmembrane region" description="Helical" evidence="6">
    <location>
        <begin position="113"/>
        <end position="131"/>
    </location>
</feature>
<evidence type="ECO:0000256" key="1">
    <source>
        <dbReference type="ARBA" id="ARBA00004141"/>
    </source>
</evidence>
<organism evidence="7 8">
    <name type="scientific">Adineta steineri</name>
    <dbReference type="NCBI Taxonomy" id="433720"/>
    <lineage>
        <taxon>Eukaryota</taxon>
        <taxon>Metazoa</taxon>
        <taxon>Spiralia</taxon>
        <taxon>Gnathifera</taxon>
        <taxon>Rotifera</taxon>
        <taxon>Eurotatoria</taxon>
        <taxon>Bdelloidea</taxon>
        <taxon>Adinetida</taxon>
        <taxon>Adinetidae</taxon>
        <taxon>Adineta</taxon>
    </lineage>
</organism>
<protein>
    <submittedName>
        <fullName evidence="7">Uncharacterized protein</fullName>
    </submittedName>
</protein>
<evidence type="ECO:0000256" key="6">
    <source>
        <dbReference type="SAM" id="Phobius"/>
    </source>
</evidence>
<dbReference type="InterPro" id="IPR040399">
    <property type="entry name" value="TMEM35A/B"/>
</dbReference>
<feature type="transmembrane region" description="Helical" evidence="6">
    <location>
        <begin position="77"/>
        <end position="101"/>
    </location>
</feature>
<dbReference type="OrthoDB" id="432685at2759"/>
<keyword evidence="8" id="KW-1185">Reference proteome</keyword>
<comment type="subcellular location">
    <subcellularLocation>
        <location evidence="1">Membrane</location>
        <topology evidence="1">Multi-pass membrane protein</topology>
    </subcellularLocation>
</comment>
<keyword evidence="3 6" id="KW-0812">Transmembrane</keyword>
<dbReference type="AlphaFoldDB" id="A0A814RJS7"/>
<evidence type="ECO:0000313" key="7">
    <source>
        <dbReference type="EMBL" id="CAF1134914.1"/>
    </source>
</evidence>
<evidence type="ECO:0000313" key="8">
    <source>
        <dbReference type="Proteomes" id="UP000663832"/>
    </source>
</evidence>
<dbReference type="PANTHER" id="PTHR13163:SF2">
    <property type="entry name" value="TRANSMEMBRANE PROTEIN 35B"/>
    <property type="match status" value="1"/>
</dbReference>
<proteinExistence type="inferred from homology"/>
<reference evidence="7" key="1">
    <citation type="submission" date="2021-02" db="EMBL/GenBank/DDBJ databases">
        <authorList>
            <person name="Nowell W R."/>
        </authorList>
    </citation>
    <scope>NUCLEOTIDE SEQUENCE</scope>
</reference>
<evidence type="ECO:0000256" key="4">
    <source>
        <dbReference type="ARBA" id="ARBA00022989"/>
    </source>
</evidence>
<dbReference type="Proteomes" id="UP000663832">
    <property type="component" value="Unassembled WGS sequence"/>
</dbReference>
<accession>A0A814RJS7</accession>
<comment type="similarity">
    <text evidence="2">Belongs to the DoxX family.</text>
</comment>
<evidence type="ECO:0000256" key="2">
    <source>
        <dbReference type="ARBA" id="ARBA00006679"/>
    </source>
</evidence>
<evidence type="ECO:0000256" key="3">
    <source>
        <dbReference type="ARBA" id="ARBA00022692"/>
    </source>
</evidence>
<keyword evidence="5 6" id="KW-0472">Membrane</keyword>
<dbReference type="EMBL" id="CAJNOM010000145">
    <property type="protein sequence ID" value="CAF1134914.1"/>
    <property type="molecule type" value="Genomic_DNA"/>
</dbReference>
<dbReference type="PANTHER" id="PTHR13163">
    <property type="entry name" value="SPINAL CORD EXPRESSION PROTEIN 4"/>
    <property type="match status" value="1"/>
</dbReference>
<evidence type="ECO:0000256" key="5">
    <source>
        <dbReference type="ARBA" id="ARBA00023136"/>
    </source>
</evidence>
<keyword evidence="4 6" id="KW-1133">Transmembrane helix</keyword>
<comment type="caution">
    <text evidence="7">The sequence shown here is derived from an EMBL/GenBank/DDBJ whole genome shotgun (WGS) entry which is preliminary data.</text>
</comment>
<dbReference type="GO" id="GO:0016020">
    <property type="term" value="C:membrane"/>
    <property type="evidence" value="ECO:0007669"/>
    <property type="project" value="UniProtKB-SubCell"/>
</dbReference>
<feature type="transmembrane region" description="Helical" evidence="6">
    <location>
        <begin position="6"/>
        <end position="25"/>
    </location>
</feature>
<sequence length="152" mass="17373">MTSLTLHLLTIVISVIFIFLGHIQLTPQFFPEYHNQIRNEYGKLNKEFPFYHLTNWRPYAKNYRIATGVIEMSSGSLLLLGGGFSQTMANIVLLAITANTIISFQKLNYDMEYMAIAIFLAFLLTFRLILVSRSKASHAPKAAKRKIENKVE</sequence>
<gene>
    <name evidence="7" type="ORF">QVE165_LOCUS22148</name>
</gene>